<keyword evidence="4" id="KW-1133">Transmembrane helix</keyword>
<evidence type="ECO:0000256" key="2">
    <source>
        <dbReference type="ARBA" id="ARBA00022676"/>
    </source>
</evidence>
<evidence type="ECO:0000313" key="7">
    <source>
        <dbReference type="Proteomes" id="UP000433101"/>
    </source>
</evidence>
<dbReference type="EMBL" id="WUMV01000006">
    <property type="protein sequence ID" value="MXN65831.1"/>
    <property type="molecule type" value="Genomic_DNA"/>
</dbReference>
<keyword evidence="4" id="KW-0812">Transmembrane</keyword>
<dbReference type="CDD" id="cd06423">
    <property type="entry name" value="CESA_like"/>
    <property type="match status" value="1"/>
</dbReference>
<organism evidence="6 7">
    <name type="scientific">Stappia sediminis</name>
    <dbReference type="NCBI Taxonomy" id="2692190"/>
    <lineage>
        <taxon>Bacteria</taxon>
        <taxon>Pseudomonadati</taxon>
        <taxon>Pseudomonadota</taxon>
        <taxon>Alphaproteobacteria</taxon>
        <taxon>Hyphomicrobiales</taxon>
        <taxon>Stappiaceae</taxon>
        <taxon>Stappia</taxon>
    </lineage>
</organism>
<evidence type="ECO:0000313" key="6">
    <source>
        <dbReference type="EMBL" id="MXN65831.1"/>
    </source>
</evidence>
<proteinExistence type="inferred from homology"/>
<comment type="caution">
    <text evidence="6">The sequence shown here is derived from an EMBL/GenBank/DDBJ whole genome shotgun (WGS) entry which is preliminary data.</text>
</comment>
<keyword evidence="2" id="KW-0328">Glycosyltransferase</keyword>
<dbReference type="PANTHER" id="PTHR43630:SF1">
    <property type="entry name" value="POLY-BETA-1,6-N-ACETYL-D-GLUCOSAMINE SYNTHASE"/>
    <property type="match status" value="1"/>
</dbReference>
<dbReference type="InterPro" id="IPR029044">
    <property type="entry name" value="Nucleotide-diphossugar_trans"/>
</dbReference>
<dbReference type="Pfam" id="PF13632">
    <property type="entry name" value="Glyco_trans_2_3"/>
    <property type="match status" value="1"/>
</dbReference>
<reference evidence="6 7" key="1">
    <citation type="submission" date="2019-12" db="EMBL/GenBank/DDBJ databases">
        <authorList>
            <person name="Li M."/>
        </authorList>
    </citation>
    <scope>NUCLEOTIDE SEQUENCE [LARGE SCALE GENOMIC DNA]</scope>
    <source>
        <strain evidence="6 7">GBMRC 2046</strain>
    </source>
</reference>
<dbReference type="AlphaFoldDB" id="A0A7X3LVD5"/>
<comment type="similarity">
    <text evidence="1">Belongs to the glycosyltransferase 2 family.</text>
</comment>
<feature type="domain" description="Glycosyltransferase 2-like" evidence="5">
    <location>
        <begin position="139"/>
        <end position="359"/>
    </location>
</feature>
<dbReference type="SUPFAM" id="SSF53448">
    <property type="entry name" value="Nucleotide-diphospho-sugar transferases"/>
    <property type="match status" value="1"/>
</dbReference>
<dbReference type="PANTHER" id="PTHR43630">
    <property type="entry name" value="POLY-BETA-1,6-N-ACETYL-D-GLUCOSAMINE SYNTHASE"/>
    <property type="match status" value="1"/>
</dbReference>
<keyword evidence="4" id="KW-0472">Membrane</keyword>
<dbReference type="GO" id="GO:0016757">
    <property type="term" value="F:glycosyltransferase activity"/>
    <property type="evidence" value="ECO:0007669"/>
    <property type="project" value="UniProtKB-KW"/>
</dbReference>
<dbReference type="Gene3D" id="3.90.550.10">
    <property type="entry name" value="Spore Coat Polysaccharide Biosynthesis Protein SpsA, Chain A"/>
    <property type="match status" value="1"/>
</dbReference>
<sequence>MLSDSVSLFSELSLPMFLAMFWHAVIFEIPRFFVSVLVVAGARCMRPPRLQGQRSHKISILLPGHNEGASLRKTVEGLREQTLGDAQMVVVDDGSTDDMATVGRQLQREGTVQCFLSTGLRGGKSAAANLGLIHTSGDIIIIADIDTSFDRDAIEQIVAPFSDPRVGAVSGNIAVRNKRASLLSRFQAIQYLQSISLGRMVTNMLDTVFIASGAFAAFRKEALVSIGGWEVGPGEDADITIKLRRAGWAVRFQPDAWALTDVPETLGALVRQRLRWNRSLIRIRVRKFRGMFNPFLPNFSLKNVLGTADILFFQALLPAGFFVYLIWLFGYYGVFAWTIILVVSMAYIIASTVSFIAAVSVAGHYGDLRLLPYVPGYALFNAYVLRAVSVYAYLDELMFRKSYQDTYVPSRVLKQADKF</sequence>
<dbReference type="RefSeq" id="WP_160776082.1">
    <property type="nucleotide sequence ID" value="NZ_WUMV01000006.1"/>
</dbReference>
<evidence type="ECO:0000256" key="1">
    <source>
        <dbReference type="ARBA" id="ARBA00006739"/>
    </source>
</evidence>
<accession>A0A7X3LVD5</accession>
<evidence type="ECO:0000259" key="5">
    <source>
        <dbReference type="Pfam" id="PF13632"/>
    </source>
</evidence>
<feature type="transmembrane region" description="Helical" evidence="4">
    <location>
        <begin position="310"/>
        <end position="329"/>
    </location>
</feature>
<feature type="transmembrane region" description="Helical" evidence="4">
    <location>
        <begin position="20"/>
        <end position="42"/>
    </location>
</feature>
<feature type="transmembrane region" description="Helical" evidence="4">
    <location>
        <begin position="335"/>
        <end position="362"/>
    </location>
</feature>
<protein>
    <submittedName>
        <fullName evidence="6">Glycosyltransferase</fullName>
    </submittedName>
</protein>
<dbReference type="Proteomes" id="UP000433101">
    <property type="component" value="Unassembled WGS sequence"/>
</dbReference>
<keyword evidence="3 6" id="KW-0808">Transferase</keyword>
<evidence type="ECO:0000256" key="3">
    <source>
        <dbReference type="ARBA" id="ARBA00022679"/>
    </source>
</evidence>
<evidence type="ECO:0000256" key="4">
    <source>
        <dbReference type="SAM" id="Phobius"/>
    </source>
</evidence>
<dbReference type="InterPro" id="IPR001173">
    <property type="entry name" value="Glyco_trans_2-like"/>
</dbReference>
<name>A0A7X3LVD5_9HYPH</name>
<keyword evidence="7" id="KW-1185">Reference proteome</keyword>
<feature type="transmembrane region" description="Helical" evidence="4">
    <location>
        <begin position="374"/>
        <end position="394"/>
    </location>
</feature>
<gene>
    <name evidence="6" type="ORF">GR183_13030</name>
</gene>